<gene>
    <name evidence="8" type="ORF">BES08_18985</name>
    <name evidence="9" type="ORF">BV97_01749</name>
</gene>
<evidence type="ECO:0000256" key="1">
    <source>
        <dbReference type="ARBA" id="ARBA00004651"/>
    </source>
</evidence>
<feature type="transmembrane region" description="Helical" evidence="7">
    <location>
        <begin position="279"/>
        <end position="303"/>
    </location>
</feature>
<evidence type="ECO:0000313" key="9">
    <source>
        <dbReference type="EMBL" id="EZP82825.1"/>
    </source>
</evidence>
<dbReference type="PANTHER" id="PTHR30250">
    <property type="entry name" value="PST FAMILY PREDICTED COLANIC ACID TRANSPORTER"/>
    <property type="match status" value="1"/>
</dbReference>
<keyword evidence="4 7" id="KW-0812">Transmembrane</keyword>
<feature type="transmembrane region" description="Helical" evidence="7">
    <location>
        <begin position="40"/>
        <end position="66"/>
    </location>
</feature>
<comment type="subcellular location">
    <subcellularLocation>
        <location evidence="1">Cell membrane</location>
        <topology evidence="1">Multi-pass membrane protein</topology>
    </subcellularLocation>
</comment>
<dbReference type="KEGG" id="nre:BES08_18985"/>
<comment type="similarity">
    <text evidence="2">Belongs to the polysaccharide synthase family.</text>
</comment>
<reference evidence="9 10" key="1">
    <citation type="submission" date="2014-03" db="EMBL/GenBank/DDBJ databases">
        <title>Whole genome sequence of Novosphingobium resinovorum KF1.</title>
        <authorList>
            <person name="Gan H.M."/>
            <person name="Gan H.Y."/>
            <person name="Chew T.H."/>
            <person name="Savka M.A."/>
        </authorList>
    </citation>
    <scope>NUCLEOTIDE SEQUENCE [LARGE SCALE GENOMIC DNA]</scope>
    <source>
        <strain evidence="9 10">KF1</strain>
    </source>
</reference>
<feature type="transmembrane region" description="Helical" evidence="7">
    <location>
        <begin position="12"/>
        <end position="34"/>
    </location>
</feature>
<feature type="transmembrane region" description="Helical" evidence="7">
    <location>
        <begin position="415"/>
        <end position="434"/>
    </location>
</feature>
<feature type="transmembrane region" description="Helical" evidence="7">
    <location>
        <begin position="171"/>
        <end position="192"/>
    </location>
</feature>
<keyword evidence="3" id="KW-1003">Cell membrane</keyword>
<evidence type="ECO:0000313" key="8">
    <source>
        <dbReference type="EMBL" id="AOR78985.1"/>
    </source>
</evidence>
<proteinExistence type="inferred from homology"/>
<dbReference type="InterPro" id="IPR050833">
    <property type="entry name" value="Poly_Biosynth_Transport"/>
</dbReference>
<dbReference type="eggNOG" id="COG2244">
    <property type="taxonomic scope" value="Bacteria"/>
</dbReference>
<keyword evidence="5 7" id="KW-1133">Transmembrane helix</keyword>
<feature type="transmembrane region" description="Helical" evidence="7">
    <location>
        <begin position="382"/>
        <end position="403"/>
    </location>
</feature>
<dbReference type="EMBL" id="CP017076">
    <property type="protein sequence ID" value="AOR78985.1"/>
    <property type="molecule type" value="Genomic_DNA"/>
</dbReference>
<evidence type="ECO:0000256" key="2">
    <source>
        <dbReference type="ARBA" id="ARBA00007430"/>
    </source>
</evidence>
<name>A0A031K0V6_9SPHN</name>
<dbReference type="AlphaFoldDB" id="A0A031K0V6"/>
<accession>A0A031K0V6</accession>
<dbReference type="EMBL" id="JFYZ01000005">
    <property type="protein sequence ID" value="EZP82825.1"/>
    <property type="molecule type" value="Genomic_DNA"/>
</dbReference>
<evidence type="ECO:0000256" key="4">
    <source>
        <dbReference type="ARBA" id="ARBA00022692"/>
    </source>
</evidence>
<reference evidence="11" key="3">
    <citation type="journal article" date="2017" name="J. Biotechnol.">
        <title>Complete genome sequence of Novosphingobium resinovorum SA1, a versatile xenobiotic-degrading bacterium capable of utilizing sulfanilic acid.</title>
        <authorList>
            <person name="Hegedus B."/>
            <person name="Kos P.B."/>
            <person name="Balint B."/>
            <person name="Maroti G."/>
            <person name="Gan H.M."/>
            <person name="Perei K."/>
            <person name="Rakhely G."/>
        </authorList>
    </citation>
    <scope>NUCLEOTIDE SEQUENCE [LARGE SCALE GENOMIC DNA]</scope>
    <source>
        <strain evidence="11">SA1</strain>
    </source>
</reference>
<feature type="transmembrane region" description="Helical" evidence="7">
    <location>
        <begin position="110"/>
        <end position="131"/>
    </location>
</feature>
<evidence type="ECO:0000256" key="3">
    <source>
        <dbReference type="ARBA" id="ARBA00022475"/>
    </source>
</evidence>
<organism evidence="9 10">
    <name type="scientific">Novosphingobium resinovorum</name>
    <dbReference type="NCBI Taxonomy" id="158500"/>
    <lineage>
        <taxon>Bacteria</taxon>
        <taxon>Pseudomonadati</taxon>
        <taxon>Pseudomonadota</taxon>
        <taxon>Alphaproteobacteria</taxon>
        <taxon>Sphingomonadales</taxon>
        <taxon>Sphingomonadaceae</taxon>
        <taxon>Novosphingobium</taxon>
    </lineage>
</organism>
<feature type="transmembrane region" description="Helical" evidence="7">
    <location>
        <begin position="315"/>
        <end position="335"/>
    </location>
</feature>
<keyword evidence="6 7" id="KW-0472">Membrane</keyword>
<dbReference type="GO" id="GO:0005886">
    <property type="term" value="C:plasma membrane"/>
    <property type="evidence" value="ECO:0007669"/>
    <property type="project" value="UniProtKB-SubCell"/>
</dbReference>
<reference evidence="8" key="2">
    <citation type="submission" date="2016-08" db="EMBL/GenBank/DDBJ databases">
        <authorList>
            <person name="Seilhamer J.J."/>
        </authorList>
    </citation>
    <scope>NUCLEOTIDE SEQUENCE [LARGE SCALE GENOMIC DNA]</scope>
    <source>
        <strain evidence="8">SA1</strain>
        <plasmid evidence="8">pSA1</plasmid>
    </source>
</reference>
<evidence type="ECO:0000256" key="6">
    <source>
        <dbReference type="ARBA" id="ARBA00023136"/>
    </source>
</evidence>
<dbReference type="PATRIC" id="fig|158500.4.peg.1793"/>
<feature type="transmembrane region" description="Helical" evidence="7">
    <location>
        <begin position="143"/>
        <end position="165"/>
    </location>
</feature>
<geneLocation type="plasmid" evidence="8 11">
    <name>pSA1</name>
</geneLocation>
<dbReference type="PANTHER" id="PTHR30250:SF10">
    <property type="entry name" value="LIPOPOLYSACCHARIDE BIOSYNTHESIS PROTEIN WZXC"/>
    <property type="match status" value="1"/>
</dbReference>
<feature type="transmembrane region" description="Helical" evidence="7">
    <location>
        <begin position="356"/>
        <end position="376"/>
    </location>
</feature>
<dbReference type="Proteomes" id="UP000024329">
    <property type="component" value="Unassembled WGS sequence"/>
</dbReference>
<protein>
    <submittedName>
        <fullName evidence="8">Lipopolysaccharide biosynthesis protein</fullName>
    </submittedName>
    <submittedName>
        <fullName evidence="9">Membrane protein involved in the export of O-antigen and teichoic acid</fullName>
    </submittedName>
</protein>
<dbReference type="RefSeq" id="WP_036525119.1">
    <property type="nucleotide sequence ID" value="NZ_CP017076.1"/>
</dbReference>
<evidence type="ECO:0000256" key="7">
    <source>
        <dbReference type="SAM" id="Phobius"/>
    </source>
</evidence>
<sequence>MSKVGVARGAAALGATRIATNLANLGALVVLARLLTPQDFGLVAICTTVLGVLVALTELSVGSALIQRDEVTPAHIDSAWTMSLLRAALIAGGFALASEPLARLYGDDRLAPLFVLSGITGALAGLTNPLVSLRMRAMNFRPMIMLQIVQKLSALAISVGLALWLRNYWAIVVGSAIGGALGTVLSYLVVPYRPRFTLSRSRDLLGFSSWLFLGQVMNVVNWRFDQLVIGLFLPTAQLGAYSMADNVSAIPSREATTPLVQTLFPSFARMQGDRARLRTAYQTAQGAIGIVALPIAVGFMLLADPMVRVALGQKWLITVPLIQVIGFSYALQTLVTGSRPLAMAEGATRTLFVRDVWGLALRVPCVTVGLMGWGLMGLVWGRLLSSVLGLFITSALVTKLTGLPILDQMKAHRRTILAVVVMAAAVLAADHELLQVGAMPIARIAVLAPLGALTYLGMLHLLWIGSGRSAGAEAELLGLARTAIARFRKGRRAPAITGA</sequence>
<keyword evidence="8" id="KW-0614">Plasmid</keyword>
<dbReference type="CDD" id="cd13127">
    <property type="entry name" value="MATE_tuaB_like"/>
    <property type="match status" value="1"/>
</dbReference>
<evidence type="ECO:0000256" key="5">
    <source>
        <dbReference type="ARBA" id="ARBA00022989"/>
    </source>
</evidence>
<evidence type="ECO:0000313" key="10">
    <source>
        <dbReference type="Proteomes" id="UP000024329"/>
    </source>
</evidence>
<feature type="transmembrane region" description="Helical" evidence="7">
    <location>
        <begin position="78"/>
        <end position="98"/>
    </location>
</feature>
<feature type="transmembrane region" description="Helical" evidence="7">
    <location>
        <begin position="440"/>
        <end position="463"/>
    </location>
</feature>
<dbReference type="OrthoDB" id="7605542at2"/>
<keyword evidence="11" id="KW-1185">Reference proteome</keyword>
<dbReference type="Proteomes" id="UP000094626">
    <property type="component" value="Plasmid pSA1"/>
</dbReference>
<evidence type="ECO:0000313" key="11">
    <source>
        <dbReference type="Proteomes" id="UP000094626"/>
    </source>
</evidence>
<dbReference type="Pfam" id="PF13440">
    <property type="entry name" value="Polysacc_synt_3"/>
    <property type="match status" value="1"/>
</dbReference>